<feature type="compositionally biased region" description="Basic and acidic residues" evidence="1">
    <location>
        <begin position="9"/>
        <end position="22"/>
    </location>
</feature>
<accession>A0ABU5RAH9</accession>
<name>A0ABU5RAH9_9PSEU</name>
<evidence type="ECO:0000256" key="1">
    <source>
        <dbReference type="SAM" id="MobiDB-lite"/>
    </source>
</evidence>
<proteinExistence type="predicted"/>
<gene>
    <name evidence="2" type="ORF">VA596_27200</name>
</gene>
<keyword evidence="3" id="KW-1185">Reference proteome</keyword>
<feature type="region of interest" description="Disordered" evidence="1">
    <location>
        <begin position="1"/>
        <end position="51"/>
    </location>
</feature>
<organism evidence="2 3">
    <name type="scientific">Amycolatopsis heterodermiae</name>
    <dbReference type="NCBI Taxonomy" id="3110235"/>
    <lineage>
        <taxon>Bacteria</taxon>
        <taxon>Bacillati</taxon>
        <taxon>Actinomycetota</taxon>
        <taxon>Actinomycetes</taxon>
        <taxon>Pseudonocardiales</taxon>
        <taxon>Pseudonocardiaceae</taxon>
        <taxon>Amycolatopsis</taxon>
    </lineage>
</organism>
<evidence type="ECO:0000313" key="2">
    <source>
        <dbReference type="EMBL" id="MEA5363247.1"/>
    </source>
</evidence>
<comment type="caution">
    <text evidence="2">The sequence shown here is derived from an EMBL/GenBank/DDBJ whole genome shotgun (WGS) entry which is preliminary data.</text>
</comment>
<reference evidence="2 3" key="1">
    <citation type="submission" date="2023-12" db="EMBL/GenBank/DDBJ databases">
        <title>Amycolatopsis sp. V23-08.</title>
        <authorList>
            <person name="Somphong A."/>
        </authorList>
    </citation>
    <scope>NUCLEOTIDE SEQUENCE [LARGE SCALE GENOMIC DNA]</scope>
    <source>
        <strain evidence="2 3">V23-08</strain>
    </source>
</reference>
<sequence length="51" mass="5484">MTDQPPELAEVREHIKEAKDAAEQAEQSGIADATPDKPFDEGDAEEAADTD</sequence>
<dbReference type="RefSeq" id="WP_323330996.1">
    <property type="nucleotide sequence ID" value="NZ_JAYFSI010000006.1"/>
</dbReference>
<evidence type="ECO:0000313" key="3">
    <source>
        <dbReference type="Proteomes" id="UP001304298"/>
    </source>
</evidence>
<protein>
    <submittedName>
        <fullName evidence="2">Uncharacterized protein</fullName>
    </submittedName>
</protein>
<feature type="compositionally biased region" description="Acidic residues" evidence="1">
    <location>
        <begin position="41"/>
        <end position="51"/>
    </location>
</feature>
<dbReference type="Proteomes" id="UP001304298">
    <property type="component" value="Unassembled WGS sequence"/>
</dbReference>
<dbReference type="EMBL" id="JAYFSI010000006">
    <property type="protein sequence ID" value="MEA5363247.1"/>
    <property type="molecule type" value="Genomic_DNA"/>
</dbReference>